<proteinExistence type="predicted"/>
<dbReference type="Pfam" id="PF26466">
    <property type="entry name" value="DNA_primase_lrg_N"/>
    <property type="match status" value="1"/>
</dbReference>
<keyword evidence="10" id="KW-1185">Reference proteome</keyword>
<evidence type="ECO:0000256" key="1">
    <source>
        <dbReference type="ARBA" id="ARBA00001966"/>
    </source>
</evidence>
<gene>
    <name evidence="9" type="ORF">MNOR_LOCUS8545</name>
</gene>
<accession>A0AAV2Q8G6</accession>
<keyword evidence="4" id="KW-0235">DNA replication</keyword>
<dbReference type="GO" id="GO:0046872">
    <property type="term" value="F:metal ion binding"/>
    <property type="evidence" value="ECO:0007669"/>
    <property type="project" value="UniProtKB-KW"/>
</dbReference>
<feature type="domain" description="DNA primase large subunit C-terminal" evidence="8">
    <location>
        <begin position="262"/>
        <end position="420"/>
    </location>
</feature>
<dbReference type="Pfam" id="PF04104">
    <property type="entry name" value="DNA_primase_lrg"/>
    <property type="match status" value="1"/>
</dbReference>
<dbReference type="InterPro" id="IPR058560">
    <property type="entry name" value="DNA_primase_C"/>
</dbReference>
<comment type="cofactor">
    <cofactor evidence="1">
        <name>[4Fe-4S] cluster</name>
        <dbReference type="ChEBI" id="CHEBI:49883"/>
    </cofactor>
</comment>
<evidence type="ECO:0000256" key="4">
    <source>
        <dbReference type="ARBA" id="ARBA00022705"/>
    </source>
</evidence>
<dbReference type="PANTHER" id="PTHR10537:SF4">
    <property type="entry name" value="DNA PRIMASE LARGE SUBUNIT"/>
    <property type="match status" value="1"/>
</dbReference>
<dbReference type="Gene3D" id="1.20.930.80">
    <property type="match status" value="1"/>
</dbReference>
<sequence>MAIYLKPPEGCTSLYHLYDTTETRLQYLILLDKHYGNHEEVKRILSSNPHLASNSDCLIDGSRKDRITHFILRLASVCNTHFQSFLITAEQKLFQYRIECGGKNALYKCVKDLKRHANHAYKNQRLSSRHQEELLQIIHLSEYLIHSGMLLCTEREYCQHACTVQWFMVLPLIRDRIVIPRFGTVDISCQLLPALLGCIFQTTLALGLKQLVESGTAINAFNDERIARMVKKLNKVFSKFRDNGITQVNRPLYFQDIAKEFSFFPLCMQELHRSLIKSSRLRHNPRFRYSLFLKDIGLPVEESLKFWQHWYSKPHAKHGNGCQHTWEGQDGNRFTYGIRHIYGLEGKKISYTSHSCSALQEMSPQPTDCGGCPYSSYDRDKLRKLISELGLKRLDTLELIVSASERGRPTEACSIMLAHTLLSRGLKKTEVLKKEDDNDIIIRNENEDQSKCCSKKISNDLYDLEDLSDIISHCKFSRPSQYCMKARVKNC</sequence>
<keyword evidence="5" id="KW-0479">Metal-binding</keyword>
<dbReference type="GO" id="GO:0006269">
    <property type="term" value="P:DNA replication, synthesis of primer"/>
    <property type="evidence" value="ECO:0007669"/>
    <property type="project" value="UniProtKB-KW"/>
</dbReference>
<evidence type="ECO:0000256" key="3">
    <source>
        <dbReference type="ARBA" id="ARBA00022515"/>
    </source>
</evidence>
<dbReference type="Proteomes" id="UP001497623">
    <property type="component" value="Unassembled WGS sequence"/>
</dbReference>
<dbReference type="GO" id="GO:0051539">
    <property type="term" value="F:4 iron, 4 sulfur cluster binding"/>
    <property type="evidence" value="ECO:0007669"/>
    <property type="project" value="UniProtKB-KW"/>
</dbReference>
<dbReference type="InterPro" id="IPR007238">
    <property type="entry name" value="DNA_primase_lsu_euk/arc"/>
</dbReference>
<dbReference type="GO" id="GO:0006270">
    <property type="term" value="P:DNA replication initiation"/>
    <property type="evidence" value="ECO:0007669"/>
    <property type="project" value="TreeGrafter"/>
</dbReference>
<reference evidence="9 10" key="1">
    <citation type="submission" date="2024-05" db="EMBL/GenBank/DDBJ databases">
        <authorList>
            <person name="Wallberg A."/>
        </authorList>
    </citation>
    <scope>NUCLEOTIDE SEQUENCE [LARGE SCALE GENOMIC DNA]</scope>
</reference>
<organism evidence="9 10">
    <name type="scientific">Meganyctiphanes norvegica</name>
    <name type="common">Northern krill</name>
    <name type="synonym">Thysanopoda norvegica</name>
    <dbReference type="NCBI Taxonomy" id="48144"/>
    <lineage>
        <taxon>Eukaryota</taxon>
        <taxon>Metazoa</taxon>
        <taxon>Ecdysozoa</taxon>
        <taxon>Arthropoda</taxon>
        <taxon>Crustacea</taxon>
        <taxon>Multicrustacea</taxon>
        <taxon>Malacostraca</taxon>
        <taxon>Eumalacostraca</taxon>
        <taxon>Eucarida</taxon>
        <taxon>Euphausiacea</taxon>
        <taxon>Euphausiidae</taxon>
        <taxon>Meganyctiphanes</taxon>
    </lineage>
</organism>
<protein>
    <recommendedName>
        <fullName evidence="8">DNA primase large subunit C-terminal domain-containing protein</fullName>
    </recommendedName>
</protein>
<evidence type="ECO:0000256" key="7">
    <source>
        <dbReference type="ARBA" id="ARBA00023014"/>
    </source>
</evidence>
<feature type="non-terminal residue" evidence="9">
    <location>
        <position position="491"/>
    </location>
</feature>
<keyword evidence="7" id="KW-0411">Iron-sulfur</keyword>
<keyword evidence="3" id="KW-0639">Primosome</keyword>
<comment type="caution">
    <text evidence="9">The sequence shown here is derived from an EMBL/GenBank/DDBJ whole genome shotgun (WGS) entry which is preliminary data.</text>
</comment>
<evidence type="ECO:0000256" key="5">
    <source>
        <dbReference type="ARBA" id="ARBA00022723"/>
    </source>
</evidence>
<dbReference type="GO" id="GO:0005658">
    <property type="term" value="C:alpha DNA polymerase:primase complex"/>
    <property type="evidence" value="ECO:0007669"/>
    <property type="project" value="TreeGrafter"/>
</dbReference>
<evidence type="ECO:0000256" key="2">
    <source>
        <dbReference type="ARBA" id="ARBA00022485"/>
    </source>
</evidence>
<dbReference type="EMBL" id="CAXKWB010003998">
    <property type="protein sequence ID" value="CAL4071455.1"/>
    <property type="molecule type" value="Genomic_DNA"/>
</dbReference>
<name>A0AAV2Q8G6_MEGNR</name>
<keyword evidence="2" id="KW-0004">4Fe-4S</keyword>
<keyword evidence="6" id="KW-0408">Iron</keyword>
<evidence type="ECO:0000256" key="6">
    <source>
        <dbReference type="ARBA" id="ARBA00023004"/>
    </source>
</evidence>
<evidence type="ECO:0000259" key="8">
    <source>
        <dbReference type="Pfam" id="PF04104"/>
    </source>
</evidence>
<evidence type="ECO:0000313" key="10">
    <source>
        <dbReference type="Proteomes" id="UP001497623"/>
    </source>
</evidence>
<evidence type="ECO:0000313" key="9">
    <source>
        <dbReference type="EMBL" id="CAL4071455.1"/>
    </source>
</evidence>
<dbReference type="PANTHER" id="PTHR10537">
    <property type="entry name" value="DNA PRIMASE LARGE SUBUNIT"/>
    <property type="match status" value="1"/>
</dbReference>
<dbReference type="AlphaFoldDB" id="A0AAV2Q8G6"/>